<dbReference type="CDD" id="cd02042">
    <property type="entry name" value="ParAB_family"/>
    <property type="match status" value="1"/>
</dbReference>
<protein>
    <recommendedName>
        <fullName evidence="2">AAA domain-containing protein</fullName>
    </recommendedName>
</protein>
<dbReference type="PANTHER" id="PTHR13696:SF99">
    <property type="entry name" value="COBYRINIC ACID AC-DIAMIDE SYNTHASE"/>
    <property type="match status" value="1"/>
</dbReference>
<dbReference type="InterPro" id="IPR027417">
    <property type="entry name" value="P-loop_NTPase"/>
</dbReference>
<dbReference type="InterPro" id="IPR050678">
    <property type="entry name" value="DNA_Partitioning_ATPase"/>
</dbReference>
<dbReference type="SUPFAM" id="SSF52540">
    <property type="entry name" value="P-loop containing nucleoside triphosphate hydrolases"/>
    <property type="match status" value="1"/>
</dbReference>
<keyword evidence="1" id="KW-1133">Transmembrane helix</keyword>
<evidence type="ECO:0000259" key="2">
    <source>
        <dbReference type="Pfam" id="PF13614"/>
    </source>
</evidence>
<comment type="caution">
    <text evidence="3">The sequence shown here is derived from an EMBL/GenBank/DDBJ whole genome shotgun (WGS) entry which is preliminary data.</text>
</comment>
<gene>
    <name evidence="3" type="ORF">LCGC14_2819670</name>
</gene>
<accession>A0A0F8Z469</accession>
<name>A0A0F8Z469_9ZZZZ</name>
<dbReference type="Pfam" id="PF13614">
    <property type="entry name" value="AAA_31"/>
    <property type="match status" value="1"/>
</dbReference>
<feature type="transmembrane region" description="Helical" evidence="1">
    <location>
        <begin position="6"/>
        <end position="28"/>
    </location>
</feature>
<dbReference type="InterPro" id="IPR025669">
    <property type="entry name" value="AAA_dom"/>
</dbReference>
<dbReference type="AlphaFoldDB" id="A0A0F8Z469"/>
<proteinExistence type="predicted"/>
<keyword evidence="1" id="KW-0472">Membrane</keyword>
<dbReference type="PANTHER" id="PTHR13696">
    <property type="entry name" value="P-LOOP CONTAINING NUCLEOSIDE TRIPHOSPHATE HYDROLASE"/>
    <property type="match status" value="1"/>
</dbReference>
<evidence type="ECO:0000313" key="3">
    <source>
        <dbReference type="EMBL" id="KKK80820.1"/>
    </source>
</evidence>
<keyword evidence="1" id="KW-0812">Transmembrane</keyword>
<dbReference type="Gene3D" id="3.40.50.300">
    <property type="entry name" value="P-loop containing nucleotide triphosphate hydrolases"/>
    <property type="match status" value="1"/>
</dbReference>
<reference evidence="3" key="1">
    <citation type="journal article" date="2015" name="Nature">
        <title>Complex archaea that bridge the gap between prokaryotes and eukaryotes.</title>
        <authorList>
            <person name="Spang A."/>
            <person name="Saw J.H."/>
            <person name="Jorgensen S.L."/>
            <person name="Zaremba-Niedzwiedzka K."/>
            <person name="Martijn J."/>
            <person name="Lind A.E."/>
            <person name="van Eijk R."/>
            <person name="Schleper C."/>
            <person name="Guy L."/>
            <person name="Ettema T.J."/>
        </authorList>
    </citation>
    <scope>NUCLEOTIDE SEQUENCE</scope>
</reference>
<feature type="domain" description="AAA" evidence="2">
    <location>
        <begin position="4"/>
        <end position="192"/>
    </location>
</feature>
<organism evidence="3">
    <name type="scientific">marine sediment metagenome</name>
    <dbReference type="NCBI Taxonomy" id="412755"/>
    <lineage>
        <taxon>unclassified sequences</taxon>
        <taxon>metagenomes</taxon>
        <taxon>ecological metagenomes</taxon>
    </lineage>
</organism>
<dbReference type="EMBL" id="LAZR01053403">
    <property type="protein sequence ID" value="KKK80820.1"/>
    <property type="molecule type" value="Genomic_DNA"/>
</dbReference>
<evidence type="ECO:0000256" key="1">
    <source>
        <dbReference type="SAM" id="Phobius"/>
    </source>
</evidence>
<sequence length="282" mass="32586">MNPKIVSLISAAGGVGKTTIAVLLGWFLKERNKKTLLIDMDPSLGLTLNLFDFADYKRDLEDHNKTSADFLESTLKTDKLRKFDFNHVISTAFFQKYKLDLIASSIRLETVMGSIWYNPTSGHREKKLKEALGYIPPKFNYDYIIIDSIPCYAIVYAMTTLYASDVCIIPLRLTRNDLGRTISMIKKLQEDMENVEVNEDDFYNKLLFVFNRVNTQYSYDDKVPRYIDEIRKAMPKAQFFDKFIGQQAGFPRIGTSEEKSDDAKKVKKAFEPFFEDFMEKIG</sequence>